<accession>A0A1D2MGS5</accession>
<proteinExistence type="predicted"/>
<comment type="caution">
    <text evidence="2">The sequence shown here is derived from an EMBL/GenBank/DDBJ whole genome shotgun (WGS) entry which is preliminary data.</text>
</comment>
<feature type="transmembrane region" description="Helical" evidence="1">
    <location>
        <begin position="124"/>
        <end position="145"/>
    </location>
</feature>
<evidence type="ECO:0000313" key="2">
    <source>
        <dbReference type="EMBL" id="ODM92207.1"/>
    </source>
</evidence>
<keyword evidence="1" id="KW-1133">Transmembrane helix</keyword>
<dbReference type="AlphaFoldDB" id="A0A1D2MGS5"/>
<evidence type="ECO:0000313" key="3">
    <source>
        <dbReference type="Proteomes" id="UP000094527"/>
    </source>
</evidence>
<keyword evidence="1" id="KW-0472">Membrane</keyword>
<keyword evidence="3" id="KW-1185">Reference proteome</keyword>
<feature type="transmembrane region" description="Helical" evidence="1">
    <location>
        <begin position="16"/>
        <end position="37"/>
    </location>
</feature>
<evidence type="ECO:0000256" key="1">
    <source>
        <dbReference type="SAM" id="Phobius"/>
    </source>
</evidence>
<dbReference type="Proteomes" id="UP000094527">
    <property type="component" value="Unassembled WGS sequence"/>
</dbReference>
<organism evidence="2 3">
    <name type="scientific">Orchesella cincta</name>
    <name type="common">Springtail</name>
    <name type="synonym">Podura cincta</name>
    <dbReference type="NCBI Taxonomy" id="48709"/>
    <lineage>
        <taxon>Eukaryota</taxon>
        <taxon>Metazoa</taxon>
        <taxon>Ecdysozoa</taxon>
        <taxon>Arthropoda</taxon>
        <taxon>Hexapoda</taxon>
        <taxon>Collembola</taxon>
        <taxon>Entomobryomorpha</taxon>
        <taxon>Entomobryoidea</taxon>
        <taxon>Orchesellidae</taxon>
        <taxon>Orchesellinae</taxon>
        <taxon>Orchesella</taxon>
    </lineage>
</organism>
<reference evidence="2 3" key="1">
    <citation type="journal article" date="2016" name="Genome Biol. Evol.">
        <title>Gene Family Evolution Reflects Adaptation to Soil Environmental Stressors in the Genome of the Collembolan Orchesella cincta.</title>
        <authorList>
            <person name="Faddeeva-Vakhrusheva A."/>
            <person name="Derks M.F."/>
            <person name="Anvar S.Y."/>
            <person name="Agamennone V."/>
            <person name="Suring W."/>
            <person name="Smit S."/>
            <person name="van Straalen N.M."/>
            <person name="Roelofs D."/>
        </authorList>
    </citation>
    <scope>NUCLEOTIDE SEQUENCE [LARGE SCALE GENOMIC DNA]</scope>
    <source>
        <tissue evidence="2">Mixed pool</tissue>
    </source>
</reference>
<keyword evidence="1" id="KW-0812">Transmembrane</keyword>
<dbReference type="EMBL" id="LJIJ01001296">
    <property type="protein sequence ID" value="ODM92207.1"/>
    <property type="molecule type" value="Genomic_DNA"/>
</dbReference>
<name>A0A1D2MGS5_ORCCI</name>
<sequence>MTRFFNPLFGYPLRRGAIGIGIIDMTICFSLLVVRLYTLDLYVNRNFLDETIEKLELHKLGNKTHQEKVEEMFKGDLQAVHYFYGMIAIISVETLYLIFEAWLCRLLVRSSKRGDECGLKWWMIMRSTITSLSIFMCGFGIYLSIDRDFLDWTLELITVYRIFELVVINELRKEVIATGPAERF</sequence>
<gene>
    <name evidence="2" type="ORF">Ocin01_14469</name>
</gene>
<feature type="transmembrane region" description="Helical" evidence="1">
    <location>
        <begin position="82"/>
        <end position="103"/>
    </location>
</feature>
<protein>
    <submittedName>
        <fullName evidence="2">Uncharacterized protein</fullName>
    </submittedName>
</protein>